<dbReference type="RefSeq" id="WP_345196892.1">
    <property type="nucleotide sequence ID" value="NZ_BAABFL010000413.1"/>
</dbReference>
<feature type="domain" description="DNA methylase adenine-specific" evidence="2">
    <location>
        <begin position="77"/>
        <end position="202"/>
    </location>
</feature>
<comment type="similarity">
    <text evidence="1">Belongs to the N(4)/N(6)-methyltransferase family.</text>
</comment>
<evidence type="ECO:0000313" key="4">
    <source>
        <dbReference type="Proteomes" id="UP001500604"/>
    </source>
</evidence>
<accession>A0ABP8V6U7</accession>
<proteinExistence type="inferred from homology"/>
<gene>
    <name evidence="3" type="ORF">GCM10023116_29550</name>
</gene>
<dbReference type="Proteomes" id="UP001500604">
    <property type="component" value="Unassembled WGS sequence"/>
</dbReference>
<dbReference type="InterPro" id="IPR029063">
    <property type="entry name" value="SAM-dependent_MTases_sf"/>
</dbReference>
<keyword evidence="4" id="KW-1185">Reference proteome</keyword>
<evidence type="ECO:0000313" key="3">
    <source>
        <dbReference type="EMBL" id="GAA4650672.1"/>
    </source>
</evidence>
<dbReference type="InterPro" id="IPR003356">
    <property type="entry name" value="DNA_methylase_A-5"/>
</dbReference>
<dbReference type="PRINTS" id="PR00507">
    <property type="entry name" value="N12N6MTFRASE"/>
</dbReference>
<dbReference type="Pfam" id="PF02384">
    <property type="entry name" value="N6_Mtase"/>
    <property type="match status" value="1"/>
</dbReference>
<name>A0ABP8V6U7_9GAMM</name>
<protein>
    <recommendedName>
        <fullName evidence="2">DNA methylase adenine-specific domain-containing protein</fullName>
    </recommendedName>
</protein>
<dbReference type="Gene3D" id="3.40.50.150">
    <property type="entry name" value="Vaccinia Virus protein VP39"/>
    <property type="match status" value="1"/>
</dbReference>
<evidence type="ECO:0000256" key="1">
    <source>
        <dbReference type="ARBA" id="ARBA00006594"/>
    </source>
</evidence>
<organism evidence="3 4">
    <name type="scientific">Kistimonas scapharcae</name>
    <dbReference type="NCBI Taxonomy" id="1036133"/>
    <lineage>
        <taxon>Bacteria</taxon>
        <taxon>Pseudomonadati</taxon>
        <taxon>Pseudomonadota</taxon>
        <taxon>Gammaproteobacteria</taxon>
        <taxon>Oceanospirillales</taxon>
        <taxon>Endozoicomonadaceae</taxon>
        <taxon>Kistimonas</taxon>
    </lineage>
</organism>
<dbReference type="SUPFAM" id="SSF53335">
    <property type="entry name" value="S-adenosyl-L-methionine-dependent methyltransferases"/>
    <property type="match status" value="1"/>
</dbReference>
<reference evidence="4" key="1">
    <citation type="journal article" date="2019" name="Int. J. Syst. Evol. Microbiol.">
        <title>The Global Catalogue of Microorganisms (GCM) 10K type strain sequencing project: providing services to taxonomists for standard genome sequencing and annotation.</title>
        <authorList>
            <consortium name="The Broad Institute Genomics Platform"/>
            <consortium name="The Broad Institute Genome Sequencing Center for Infectious Disease"/>
            <person name="Wu L."/>
            <person name="Ma J."/>
        </authorList>
    </citation>
    <scope>NUCLEOTIDE SEQUENCE [LARGE SCALE GENOMIC DNA]</scope>
    <source>
        <strain evidence="4">JCM 17805</strain>
    </source>
</reference>
<dbReference type="EMBL" id="BAABFL010000413">
    <property type="protein sequence ID" value="GAA4650672.1"/>
    <property type="molecule type" value="Genomic_DNA"/>
</dbReference>
<evidence type="ECO:0000259" key="2">
    <source>
        <dbReference type="Pfam" id="PF02384"/>
    </source>
</evidence>
<sequence>MSIEKSRHHIDSLSSKLDRFWNLSSDNFFSLFLDDLLTGFGVNNGKHYRPIDDNERKQLFELGRMYAQAVIDCPYVDLLGGIYMNLSGRGHKKCLGQFFTPFHVCKLMSDIANHDLITGNFFPEKKVLRISEPTCGSGAMVLGMLSSVKEKYPTLLSKLDFTMVDIDRTCVKMSAIQILSNLLIHQDEIAGLKVYRGNALGPMSEMEFFIGFQNYNDADIVDDIPINTNGGSIGAELDWGWVVNL</sequence>
<comment type="caution">
    <text evidence="3">The sequence shown here is derived from an EMBL/GenBank/DDBJ whole genome shotgun (WGS) entry which is preliminary data.</text>
</comment>